<dbReference type="InterPro" id="IPR050147">
    <property type="entry name" value="Ser/Thr_Dehydratase"/>
</dbReference>
<feature type="domain" description="Tryptophan synthase beta chain-like PALP" evidence="4">
    <location>
        <begin position="15"/>
        <end position="301"/>
    </location>
</feature>
<dbReference type="GO" id="GO:0006565">
    <property type="term" value="P:L-serine catabolic process"/>
    <property type="evidence" value="ECO:0007669"/>
    <property type="project" value="TreeGrafter"/>
</dbReference>
<reference evidence="5 6" key="1">
    <citation type="journal article" date="2016" name="Genome Announc.">
        <title>First Complete Genome Sequence of a Subdivision 6 Acidobacterium Strain.</title>
        <authorList>
            <person name="Huang S."/>
            <person name="Vieira S."/>
            <person name="Bunk B."/>
            <person name="Riedel T."/>
            <person name="Sproer C."/>
            <person name="Overmann J."/>
        </authorList>
    </citation>
    <scope>NUCLEOTIDE SEQUENCE [LARGE SCALE GENOMIC DNA]</scope>
    <source>
        <strain evidence="6">DSM 100886 HEG_-6_39</strain>
    </source>
</reference>
<dbReference type="InterPro" id="IPR036052">
    <property type="entry name" value="TrpB-like_PALP_sf"/>
</dbReference>
<gene>
    <name evidence="5" type="primary">tdcB_1</name>
    <name evidence="5" type="ORF">LuPra_05890</name>
</gene>
<protein>
    <submittedName>
        <fullName evidence="5">L-threonine dehydratase catabolic TdcB</fullName>
        <ecNumber evidence="5">4.3.1.19</ecNumber>
    </submittedName>
</protein>
<dbReference type="GO" id="GO:0003941">
    <property type="term" value="F:L-serine ammonia-lyase activity"/>
    <property type="evidence" value="ECO:0007669"/>
    <property type="project" value="TreeGrafter"/>
</dbReference>
<keyword evidence="6" id="KW-1185">Reference proteome</keyword>
<dbReference type="EMBL" id="CP015136">
    <property type="protein sequence ID" value="AMY12611.1"/>
    <property type="molecule type" value="Genomic_DNA"/>
</dbReference>
<dbReference type="AlphaFoldDB" id="A0A143PW56"/>
<dbReference type="PANTHER" id="PTHR48078">
    <property type="entry name" value="THREONINE DEHYDRATASE, MITOCHONDRIAL-RELATED"/>
    <property type="match status" value="1"/>
</dbReference>
<evidence type="ECO:0000256" key="2">
    <source>
        <dbReference type="ARBA" id="ARBA00022898"/>
    </source>
</evidence>
<reference evidence="6" key="2">
    <citation type="submission" date="2016-04" db="EMBL/GenBank/DDBJ databases">
        <title>First Complete Genome Sequence of a Subdivision 6 Acidobacterium.</title>
        <authorList>
            <person name="Huang S."/>
            <person name="Vieira S."/>
            <person name="Bunk B."/>
            <person name="Riedel T."/>
            <person name="Sproeer C."/>
            <person name="Overmann J."/>
        </authorList>
    </citation>
    <scope>NUCLEOTIDE SEQUENCE [LARGE SCALE GENOMIC DNA]</scope>
    <source>
        <strain evidence="6">DSM 100886 HEG_-6_39</strain>
    </source>
</reference>
<dbReference type="KEGG" id="abac:LuPra_05890"/>
<dbReference type="RefSeq" id="WP_234800607.1">
    <property type="nucleotide sequence ID" value="NZ_CP015136.1"/>
</dbReference>
<evidence type="ECO:0000256" key="1">
    <source>
        <dbReference type="ARBA" id="ARBA00001933"/>
    </source>
</evidence>
<sequence>MITFDDILAARPRVQPYVRRTPLERSRTLSDQLGTNVYLKLELFQRTGSFKPRGAFNQILHLTPDQRAHGVVGVSGGNFAQALADAGDTLGTPTMVCMPTTAPKASVEATRGYGATVELAATFPEVFARAEALRAAGACLLHPFDNPHQMAGVGTIGLEVHEDLPQVTDIVISIGGGGLIAGITVALEALIPGIRVWGVETEGADAMGQALKAGRVVEVTPTSLARTLSAPYVAEDALMIVRRHAQRYVLVSDREAYEAARHLLERTKVNAELAAACTLAAARRVREAFSSDSHVVLVICGGNVSLEDWVDYHGRFA</sequence>
<evidence type="ECO:0000313" key="5">
    <source>
        <dbReference type="EMBL" id="AMY12611.1"/>
    </source>
</evidence>
<accession>A0A143PW56</accession>
<organism evidence="5 6">
    <name type="scientific">Luteitalea pratensis</name>
    <dbReference type="NCBI Taxonomy" id="1855912"/>
    <lineage>
        <taxon>Bacteria</taxon>
        <taxon>Pseudomonadati</taxon>
        <taxon>Acidobacteriota</taxon>
        <taxon>Vicinamibacteria</taxon>
        <taxon>Vicinamibacterales</taxon>
        <taxon>Vicinamibacteraceae</taxon>
        <taxon>Luteitalea</taxon>
    </lineage>
</organism>
<dbReference type="Gene3D" id="3.40.50.1100">
    <property type="match status" value="2"/>
</dbReference>
<dbReference type="GO" id="GO:0004794">
    <property type="term" value="F:threonine deaminase activity"/>
    <property type="evidence" value="ECO:0007669"/>
    <property type="project" value="UniProtKB-EC"/>
</dbReference>
<dbReference type="Pfam" id="PF00291">
    <property type="entry name" value="PALP"/>
    <property type="match status" value="1"/>
</dbReference>
<name>A0A143PW56_LUTPR</name>
<dbReference type="STRING" id="1855912.LuPra_05890"/>
<proteinExistence type="predicted"/>
<dbReference type="SUPFAM" id="SSF53686">
    <property type="entry name" value="Tryptophan synthase beta subunit-like PLP-dependent enzymes"/>
    <property type="match status" value="1"/>
</dbReference>
<dbReference type="InterPro" id="IPR001926">
    <property type="entry name" value="TrpB-like_PALP"/>
</dbReference>
<keyword evidence="2" id="KW-0663">Pyridoxal phosphate</keyword>
<keyword evidence="3 5" id="KW-0456">Lyase</keyword>
<dbReference type="GO" id="GO:0009097">
    <property type="term" value="P:isoleucine biosynthetic process"/>
    <property type="evidence" value="ECO:0007669"/>
    <property type="project" value="TreeGrafter"/>
</dbReference>
<evidence type="ECO:0000313" key="6">
    <source>
        <dbReference type="Proteomes" id="UP000076079"/>
    </source>
</evidence>
<evidence type="ECO:0000256" key="3">
    <source>
        <dbReference type="ARBA" id="ARBA00023239"/>
    </source>
</evidence>
<dbReference type="EC" id="4.3.1.19" evidence="5"/>
<dbReference type="Proteomes" id="UP000076079">
    <property type="component" value="Chromosome"/>
</dbReference>
<dbReference type="PANTHER" id="PTHR48078:SF6">
    <property type="entry name" value="L-THREONINE DEHYDRATASE CATABOLIC TDCB"/>
    <property type="match status" value="1"/>
</dbReference>
<evidence type="ECO:0000259" key="4">
    <source>
        <dbReference type="Pfam" id="PF00291"/>
    </source>
</evidence>
<dbReference type="GO" id="GO:0006567">
    <property type="term" value="P:L-threonine catabolic process"/>
    <property type="evidence" value="ECO:0007669"/>
    <property type="project" value="TreeGrafter"/>
</dbReference>
<comment type="cofactor">
    <cofactor evidence="1">
        <name>pyridoxal 5'-phosphate</name>
        <dbReference type="ChEBI" id="CHEBI:597326"/>
    </cofactor>
</comment>